<proteinExistence type="predicted"/>
<dbReference type="KEGG" id="vg:24172130"/>
<feature type="transmembrane region" description="Helical" evidence="1">
    <location>
        <begin position="6"/>
        <end position="28"/>
    </location>
</feature>
<evidence type="ECO:0000313" key="2">
    <source>
        <dbReference type="EMBL" id="AIX20165.1"/>
    </source>
</evidence>
<sequence>MLTVSIVFGVILLQMFLLLGGVIGYLAYGYLSIQASQLPNHPEFYDEEGNVLPDEILAIRFEHSYGQDGEWIGEED</sequence>
<gene>
    <name evidence="2" type="ORF">Syn7803C7_274</name>
</gene>
<dbReference type="EMBL" id="KJ019052">
    <property type="protein sequence ID" value="AIX20165.1"/>
    <property type="molecule type" value="Genomic_DNA"/>
</dbReference>
<accession>A0A0E3F4A0</accession>
<evidence type="ECO:0000313" key="3">
    <source>
        <dbReference type="Proteomes" id="UP000185323"/>
    </source>
</evidence>
<organism evidence="2 3">
    <name type="scientific">Synechococcus phage ACG-2014f_Syn7803C7</name>
    <dbReference type="NCBI Taxonomy" id="2790345"/>
    <lineage>
        <taxon>Viruses</taxon>
        <taxon>Duplodnaviria</taxon>
        <taxon>Heunggongvirae</taxon>
        <taxon>Uroviricota</taxon>
        <taxon>Caudoviricetes</taxon>
        <taxon>Pantevenvirales</taxon>
        <taxon>Kyanoviridae</taxon>
        <taxon>Atlauavirus</taxon>
        <taxon>Atlauavirus acg2014f</taxon>
    </lineage>
</organism>
<reference evidence="2 3" key="1">
    <citation type="submission" date="2013-12" db="EMBL/GenBank/DDBJ databases">
        <title>Ecological redundancy of diverse viral populations within a natural community.</title>
        <authorList>
            <person name="Gregory A.C."/>
            <person name="LaButti K."/>
            <person name="Copeland A."/>
            <person name="Woyke T."/>
            <person name="Sullivan M.B."/>
        </authorList>
    </citation>
    <scope>NUCLEOTIDE SEQUENCE [LARGE SCALE GENOMIC DNA]</scope>
    <source>
        <strain evidence="2">Syn7803C7</strain>
    </source>
</reference>
<keyword evidence="3" id="KW-1185">Reference proteome</keyword>
<keyword evidence="1" id="KW-1133">Transmembrane helix</keyword>
<keyword evidence="1" id="KW-0812">Transmembrane</keyword>
<keyword evidence="1" id="KW-0472">Membrane</keyword>
<evidence type="ECO:0000256" key="1">
    <source>
        <dbReference type="SAM" id="Phobius"/>
    </source>
</evidence>
<name>A0A0E3F4A0_9CAUD</name>
<protein>
    <submittedName>
        <fullName evidence="2">Uncharacterized protein</fullName>
    </submittedName>
</protein>
<dbReference type="Proteomes" id="UP000185323">
    <property type="component" value="Segment"/>
</dbReference>